<dbReference type="Gene3D" id="2.60.40.10">
    <property type="entry name" value="Immunoglobulins"/>
    <property type="match status" value="7"/>
</dbReference>
<name>A0A7R9CXQ9_TIMPO</name>
<dbReference type="InterPro" id="IPR003961">
    <property type="entry name" value="FN3_dom"/>
</dbReference>
<feature type="compositionally biased region" description="Basic and acidic residues" evidence="2">
    <location>
        <begin position="1115"/>
        <end position="1124"/>
    </location>
</feature>
<feature type="region of interest" description="Disordered" evidence="2">
    <location>
        <begin position="1089"/>
        <end position="1157"/>
    </location>
</feature>
<dbReference type="PROSITE" id="PS50853">
    <property type="entry name" value="FN3"/>
    <property type="match status" value="4"/>
</dbReference>
<gene>
    <name evidence="5" type="ORF">TPSB3V08_LOCUS4021</name>
</gene>
<dbReference type="PANTHER" id="PTHR13817:SF166">
    <property type="entry name" value="NEURONAL IGCAM-RELATED"/>
    <property type="match status" value="1"/>
</dbReference>
<feature type="domain" description="Fibronectin type-III" evidence="4">
    <location>
        <begin position="785"/>
        <end position="884"/>
    </location>
</feature>
<accession>A0A7R9CXQ9</accession>
<dbReference type="InterPro" id="IPR050964">
    <property type="entry name" value="Striated_Muscle_Regulatory"/>
</dbReference>
<evidence type="ECO:0000256" key="1">
    <source>
        <dbReference type="ARBA" id="ARBA00022737"/>
    </source>
</evidence>
<dbReference type="SUPFAM" id="SSF49265">
    <property type="entry name" value="Fibronectin type III"/>
    <property type="match status" value="4"/>
</dbReference>
<dbReference type="PANTHER" id="PTHR13817">
    <property type="entry name" value="TITIN"/>
    <property type="match status" value="1"/>
</dbReference>
<reference evidence="5" key="1">
    <citation type="submission" date="2020-11" db="EMBL/GenBank/DDBJ databases">
        <authorList>
            <person name="Tran Van P."/>
        </authorList>
    </citation>
    <scope>NUCLEOTIDE SEQUENCE</scope>
</reference>
<evidence type="ECO:0000256" key="3">
    <source>
        <dbReference type="SAM" id="Phobius"/>
    </source>
</evidence>
<keyword evidence="1" id="KW-0677">Repeat</keyword>
<dbReference type="InterPro" id="IPR036116">
    <property type="entry name" value="FN3_sf"/>
</dbReference>
<evidence type="ECO:0000313" key="5">
    <source>
        <dbReference type="EMBL" id="CAD7403387.1"/>
    </source>
</evidence>
<feature type="domain" description="Fibronectin type-III" evidence="4">
    <location>
        <begin position="896"/>
        <end position="1005"/>
    </location>
</feature>
<sequence length="1944" mass="216806">MVFIYSRQLLTGTGQVTIPKGDIMIESGEPLEIFCVLNKSIDIAANRSARDLIFLRDNKVVPSEFLEIINETTVRLYVKQPPPSESMYYCKLQTPADEIKPGQSRDTAVCLNKVLQQLSDQLFVTLPHAKPQEVKNFTCISQNWQNLTCSWEKPENFVKTKYKLRYRFPGRAGGRMQYGCPSNTDETSNYCFWNDSTDPHYRLPYAYYYYNLTGENQFGNTSFSHKFHHYGHVIPAPPTDLIVSGTTHNSVLLNWSIPYAMHTFPPGLIHKVVYQAEYDTNDIWLPANTSNLKTHGENHSLNITGLKYAHMLYEVRISMRSAVATGEDKWSTPTNITFMTSAIGAPPKTDIGSFEVSGGLLRDVYIYWRYIPNEMKNGDKFEYKITSVEENGQKRNLHPNETTKAFAKFKGISNNSYRFVIVSANSVGYSKESSVVYVPSRHESPPEPLSFTKIAYGDGVFELSWKQPDFITEIDSYTIFWCENDRDRPYQCKRLHMNNYSKLKLHDSFQIYDRTCKNYATVAMSQTYDITTGTVAYSQHSCMFSSDGALHFNKPLKHAILTTPASLHILNKLQLGYLHSLLQTMKAFPHVVFLTDACARLSLISGYIHILEPRTRSTIAQLCRYPYTRTDRSFGHVPKGNLKYEDINKLITTSLTYKARIAICDNIAESYHYRVLESTTFFSRCGNNRRFQLVRPRWALRSARDFTPEFDNRPAEADIPLFTTTGEAEKNRTIFDDRQTANSYTVDGLKPYTTYMVSIAVITKAGEGAHSDPLYNTTLESAPDPVMDVNVSGVSNTSMIVSWSPPMNMNGHFRYYTVHYNNRTSQNHFKIEKETQTMGQTALGEWKVAMNNLSPFETYYVSVTACTVACSEINKTVSVTTLVGGNNGMHVYVSIVPGEIDTPIIQRINSSLVSVHWKPPRNPGGIINYYEILVQQSDSKNNLSSLYYTSYEHRTQVPILNCATDGWGLKYTFSIRAVNKDENGNKFRGPWSQEGKEICYSTGPAQSTIIVIWIFGTLALIILAVALYYIGRWSWNRSPMTSLVLTDSSQLTDDGFEKLPDQIMYPYVEPYDLQKYEKEKDHSFNSLHWTMEDSDGSERSIPTKPSNTSADEELLLQRKEERHGRNPSGDSSGSTSGHASVSSSLTSGTQMSSDSGTEVDQLLATHIGGHMDKGIRLLLSSLQRPPSPDGVFEESSGWEASSLRQRNVSSLRGDPYLKMGKNSANGSGSVARSTPNLTDLEAVGVNASGQGCCGLGTGSSSTGYISMPSSEEMGSGAIPANITDDGYCCLALDESSRPLEDVKSPLQQSHASKGYVSLSNVMKTISSPILSPQHHQPVHTIQPVSPIHTSQPTGYVTNVLSRPSSQELSPTKEYVMSGNTSDLGRDRRNSPSKFLFEEDEDRLNINFELDNDADSYSSYELRGTESLDDLTNLEDETLGTDKELPKSNVGYVTFTEPTSNINLISKSSGITGGSSGGSEPAFAWWESGKPFRNPPPSPNRDSNLDLPVLRTRAQHDNALVNYATEAGVEVSFMGCHPPTPFLWCAELWYYNTPRLEDKDITSLLTQDRTHHTYLRSRHIYDSSAFRQKGLFSVPYCGFLELLEVLLAKVVVCLIVVLNFWAFRPPVRHGSHLRWLTHYRCGDQNVDGGINLISSDLPEREAVKVHPVWVQCHPSWSNVTPLSPMSPLLVQCHSSWSNATPLGPMPLLLVQCHSSWSNVTPLGPMSPFLVHCHSSWSNATPLSPMSPLLVQSHSSWSTATPLGPMSLLLVQCHPSWSNVTPLGPMSLLLVQCHPSWSTATPLGPIVTPLGPMSLLLVQCHPSWSTATPLGPMSPLLVQCHPSWSTVTPLGPMPLLLVQCHPSWSNVTPLGPLSLLLEPPQLVSHGETYNGVCSFTVVRRTIGTECAATGEFEHPESHTIAKVKYKDLQALSSALAFLDNLLGVVK</sequence>
<feature type="region of interest" description="Disordered" evidence="2">
    <location>
        <begin position="1363"/>
        <end position="1390"/>
    </location>
</feature>
<organism evidence="5">
    <name type="scientific">Timema poppense</name>
    <name type="common">Walking stick</name>
    <dbReference type="NCBI Taxonomy" id="170557"/>
    <lineage>
        <taxon>Eukaryota</taxon>
        <taxon>Metazoa</taxon>
        <taxon>Ecdysozoa</taxon>
        <taxon>Arthropoda</taxon>
        <taxon>Hexapoda</taxon>
        <taxon>Insecta</taxon>
        <taxon>Pterygota</taxon>
        <taxon>Neoptera</taxon>
        <taxon>Polyneoptera</taxon>
        <taxon>Phasmatodea</taxon>
        <taxon>Timematodea</taxon>
        <taxon>Timematoidea</taxon>
        <taxon>Timematidae</taxon>
        <taxon>Timema</taxon>
    </lineage>
</organism>
<feature type="transmembrane region" description="Helical" evidence="3">
    <location>
        <begin position="1595"/>
        <end position="1622"/>
    </location>
</feature>
<proteinExistence type="predicted"/>
<feature type="compositionally biased region" description="Low complexity" evidence="2">
    <location>
        <begin position="1128"/>
        <end position="1155"/>
    </location>
</feature>
<feature type="transmembrane region" description="Helical" evidence="3">
    <location>
        <begin position="1010"/>
        <end position="1030"/>
    </location>
</feature>
<dbReference type="InterPro" id="IPR013783">
    <property type="entry name" value="Ig-like_fold"/>
</dbReference>
<keyword evidence="3" id="KW-0472">Membrane</keyword>
<dbReference type="Pfam" id="PF00041">
    <property type="entry name" value="fn3"/>
    <property type="match status" value="3"/>
</dbReference>
<dbReference type="CDD" id="cd00063">
    <property type="entry name" value="FN3"/>
    <property type="match status" value="4"/>
</dbReference>
<dbReference type="SMART" id="SM00060">
    <property type="entry name" value="FN3"/>
    <property type="match status" value="5"/>
</dbReference>
<feature type="compositionally biased region" description="Polar residues" evidence="2">
    <location>
        <begin position="1222"/>
        <end position="1232"/>
    </location>
</feature>
<feature type="domain" description="Fibronectin type-III" evidence="4">
    <location>
        <begin position="692"/>
        <end position="781"/>
    </location>
</feature>
<feature type="domain" description="Fibronectin type-III" evidence="4">
    <location>
        <begin position="237"/>
        <end position="343"/>
    </location>
</feature>
<protein>
    <recommendedName>
        <fullName evidence="4">Fibronectin type-III domain-containing protein</fullName>
    </recommendedName>
</protein>
<evidence type="ECO:0000259" key="4">
    <source>
        <dbReference type="PROSITE" id="PS50853"/>
    </source>
</evidence>
<evidence type="ECO:0000256" key="2">
    <source>
        <dbReference type="SAM" id="MobiDB-lite"/>
    </source>
</evidence>
<dbReference type="EMBL" id="OD001851">
    <property type="protein sequence ID" value="CAD7403387.1"/>
    <property type="molecule type" value="Genomic_DNA"/>
</dbReference>
<keyword evidence="3" id="KW-1133">Transmembrane helix</keyword>
<keyword evidence="3" id="KW-0812">Transmembrane</keyword>
<feature type="region of interest" description="Disordered" evidence="2">
    <location>
        <begin position="1213"/>
        <end position="1232"/>
    </location>
</feature>